<gene>
    <name evidence="1" type="ORF">KC678_02245</name>
</gene>
<reference evidence="1" key="2">
    <citation type="journal article" date="2021" name="Microbiome">
        <title>Successional dynamics and alternative stable states in a saline activated sludge microbial community over 9 years.</title>
        <authorList>
            <person name="Wang Y."/>
            <person name="Ye J."/>
            <person name="Ju F."/>
            <person name="Liu L."/>
            <person name="Boyd J.A."/>
            <person name="Deng Y."/>
            <person name="Parks D.H."/>
            <person name="Jiang X."/>
            <person name="Yin X."/>
            <person name="Woodcroft B.J."/>
            <person name="Tyson G.W."/>
            <person name="Hugenholtz P."/>
            <person name="Polz M.F."/>
            <person name="Zhang T."/>
        </authorList>
    </citation>
    <scope>NUCLEOTIDE SEQUENCE</scope>
    <source>
        <strain evidence="1">HKST-UBA13</strain>
    </source>
</reference>
<comment type="caution">
    <text evidence="1">The sequence shown here is derived from an EMBL/GenBank/DDBJ whole genome shotgun (WGS) entry which is preliminary data.</text>
</comment>
<protein>
    <submittedName>
        <fullName evidence="1">Uncharacterized protein</fullName>
    </submittedName>
</protein>
<organism evidence="1 2">
    <name type="scientific">Candidatus Dojkabacteria bacterium</name>
    <dbReference type="NCBI Taxonomy" id="2099670"/>
    <lineage>
        <taxon>Bacteria</taxon>
        <taxon>Candidatus Dojkabacteria</taxon>
    </lineage>
</organism>
<evidence type="ECO:0000313" key="2">
    <source>
        <dbReference type="Proteomes" id="UP000775877"/>
    </source>
</evidence>
<sequence length="104" mass="12132">MNILSPNIYSPEKGFGSVRNIIFEIEDPEQRFLYHAFLSRYFRPLNEFDDPHRKTLPVNKLESGKELGQIFRPGSSVKSVLKMYDEILADECNYPLSHSFTTEM</sequence>
<dbReference type="AlphaFoldDB" id="A0A955I8Y2"/>
<reference evidence="1" key="1">
    <citation type="submission" date="2020-04" db="EMBL/GenBank/DDBJ databases">
        <authorList>
            <person name="Zhang T."/>
        </authorList>
    </citation>
    <scope>NUCLEOTIDE SEQUENCE</scope>
    <source>
        <strain evidence="1">HKST-UBA13</strain>
    </source>
</reference>
<accession>A0A955I8Y2</accession>
<evidence type="ECO:0000313" key="1">
    <source>
        <dbReference type="EMBL" id="MCA9381060.1"/>
    </source>
</evidence>
<name>A0A955I8Y2_9BACT</name>
<dbReference type="Proteomes" id="UP000775877">
    <property type="component" value="Unassembled WGS sequence"/>
</dbReference>
<proteinExistence type="predicted"/>
<dbReference type="EMBL" id="JAGQLJ010000044">
    <property type="protein sequence ID" value="MCA9381060.1"/>
    <property type="molecule type" value="Genomic_DNA"/>
</dbReference>